<organism evidence="2 3">
    <name type="scientific">Mucuna pruriens</name>
    <name type="common">Velvet bean</name>
    <name type="synonym">Dolichos pruriens</name>
    <dbReference type="NCBI Taxonomy" id="157652"/>
    <lineage>
        <taxon>Eukaryota</taxon>
        <taxon>Viridiplantae</taxon>
        <taxon>Streptophyta</taxon>
        <taxon>Embryophyta</taxon>
        <taxon>Tracheophyta</taxon>
        <taxon>Spermatophyta</taxon>
        <taxon>Magnoliopsida</taxon>
        <taxon>eudicotyledons</taxon>
        <taxon>Gunneridae</taxon>
        <taxon>Pentapetalae</taxon>
        <taxon>rosids</taxon>
        <taxon>fabids</taxon>
        <taxon>Fabales</taxon>
        <taxon>Fabaceae</taxon>
        <taxon>Papilionoideae</taxon>
        <taxon>50 kb inversion clade</taxon>
        <taxon>NPAAA clade</taxon>
        <taxon>indigoferoid/millettioid clade</taxon>
        <taxon>Phaseoleae</taxon>
        <taxon>Mucuna</taxon>
    </lineage>
</organism>
<name>A0A371H800_MUCPR</name>
<evidence type="ECO:0000256" key="1">
    <source>
        <dbReference type="ARBA" id="ARBA00009861"/>
    </source>
</evidence>
<dbReference type="Proteomes" id="UP000257109">
    <property type="component" value="Unassembled WGS sequence"/>
</dbReference>
<dbReference type="STRING" id="157652.A0A371H800"/>
<dbReference type="InterPro" id="IPR050317">
    <property type="entry name" value="Plant_Fungal_Acyltransferase"/>
</dbReference>
<comment type="caution">
    <text evidence="2">The sequence shown here is derived from an EMBL/GenBank/DDBJ whole genome shotgun (WGS) entry which is preliminary data.</text>
</comment>
<protein>
    <submittedName>
        <fullName evidence="2">Shikimate O-hydroxycinnamoyltransferase</fullName>
    </submittedName>
</protein>
<dbReference type="InterPro" id="IPR023213">
    <property type="entry name" value="CAT-like_dom_sf"/>
</dbReference>
<feature type="non-terminal residue" evidence="2">
    <location>
        <position position="1"/>
    </location>
</feature>
<evidence type="ECO:0000313" key="2">
    <source>
        <dbReference type="EMBL" id="RDX98914.1"/>
    </source>
</evidence>
<dbReference type="AlphaFoldDB" id="A0A371H800"/>
<dbReference type="OrthoDB" id="671439at2759"/>
<proteinExistence type="inferred from homology"/>
<accession>A0A371H800</accession>
<comment type="similarity">
    <text evidence="1">Belongs to the plant acyltransferase family.</text>
</comment>
<sequence length="135" mass="15568">MLCVGDIISKSLSYVAENIREAIYKVNDEYIRSQLSVILGQQQLDCIKAFFSRQGSKMSIMRPRNHNIHITSWISMPVYEADFGWGKPMHFGLGNEFREDRELIISSSDGDGVIVSMNFQTVPMQLFNKFFYEDV</sequence>
<gene>
    <name evidence="2" type="primary">HST</name>
    <name evidence="2" type="ORF">CR513_18102</name>
</gene>
<dbReference type="Gene3D" id="3.30.559.10">
    <property type="entry name" value="Chloramphenicol acetyltransferase-like domain"/>
    <property type="match status" value="1"/>
</dbReference>
<dbReference type="PANTHER" id="PTHR31642">
    <property type="entry name" value="TRICHOTHECENE 3-O-ACETYLTRANSFERASE"/>
    <property type="match status" value="1"/>
</dbReference>
<reference evidence="2" key="1">
    <citation type="submission" date="2018-05" db="EMBL/GenBank/DDBJ databases">
        <title>Draft genome of Mucuna pruriens seed.</title>
        <authorList>
            <person name="Nnadi N.E."/>
            <person name="Vos R."/>
            <person name="Hasami M.H."/>
            <person name="Devisetty U.K."/>
            <person name="Aguiy J.C."/>
        </authorList>
    </citation>
    <scope>NUCLEOTIDE SEQUENCE [LARGE SCALE GENOMIC DNA]</scope>
    <source>
        <strain evidence="2">JCA_2017</strain>
    </source>
</reference>
<evidence type="ECO:0000313" key="3">
    <source>
        <dbReference type="Proteomes" id="UP000257109"/>
    </source>
</evidence>
<keyword evidence="3" id="KW-1185">Reference proteome</keyword>
<dbReference type="PANTHER" id="PTHR31642:SF175">
    <property type="entry name" value="SPERMIDINE HYDROXYCINNAMOYL TRANSFERASE"/>
    <property type="match status" value="1"/>
</dbReference>
<dbReference type="GO" id="GO:0016747">
    <property type="term" value="F:acyltransferase activity, transferring groups other than amino-acyl groups"/>
    <property type="evidence" value="ECO:0007669"/>
    <property type="project" value="TreeGrafter"/>
</dbReference>
<dbReference type="Pfam" id="PF02458">
    <property type="entry name" value="Transferase"/>
    <property type="match status" value="1"/>
</dbReference>
<dbReference type="EMBL" id="QJKJ01003342">
    <property type="protein sequence ID" value="RDX98914.1"/>
    <property type="molecule type" value="Genomic_DNA"/>
</dbReference>